<dbReference type="Proteomes" id="UP000271162">
    <property type="component" value="Unassembled WGS sequence"/>
</dbReference>
<evidence type="ECO:0000313" key="8">
    <source>
        <dbReference type="EMBL" id="VDL82999.1"/>
    </source>
</evidence>
<dbReference type="GO" id="GO:0015267">
    <property type="term" value="F:channel activity"/>
    <property type="evidence" value="ECO:0007669"/>
    <property type="project" value="TreeGrafter"/>
</dbReference>
<keyword evidence="9" id="KW-1185">Reference proteome</keyword>
<keyword evidence="3 7" id="KW-0812">Transmembrane</keyword>
<organism evidence="10">
    <name type="scientific">Nippostrongylus brasiliensis</name>
    <name type="common">Rat hookworm</name>
    <dbReference type="NCBI Taxonomy" id="27835"/>
    <lineage>
        <taxon>Eukaryota</taxon>
        <taxon>Metazoa</taxon>
        <taxon>Ecdysozoa</taxon>
        <taxon>Nematoda</taxon>
        <taxon>Chromadorea</taxon>
        <taxon>Rhabditida</taxon>
        <taxon>Rhabditina</taxon>
        <taxon>Rhabditomorpha</taxon>
        <taxon>Strongyloidea</taxon>
        <taxon>Heligmosomidae</taxon>
        <taxon>Nippostrongylus</taxon>
    </lineage>
</organism>
<dbReference type="EMBL" id="UYSL01024035">
    <property type="protein sequence ID" value="VDL82999.1"/>
    <property type="molecule type" value="Genomic_DNA"/>
</dbReference>
<comment type="subcellular location">
    <subcellularLocation>
        <location evidence="1">Membrane</location>
        <topology evidence="1">Multi-pass membrane protein</topology>
    </subcellularLocation>
</comment>
<dbReference type="GO" id="GO:0016020">
    <property type="term" value="C:membrane"/>
    <property type="evidence" value="ECO:0007669"/>
    <property type="project" value="UniProtKB-SubCell"/>
</dbReference>
<keyword evidence="4 7" id="KW-1133">Transmembrane helix</keyword>
<evidence type="ECO:0000256" key="6">
    <source>
        <dbReference type="ARBA" id="ARBA00049743"/>
    </source>
</evidence>
<dbReference type="STRING" id="27835.A0A0N4YPU8"/>
<comment type="similarity">
    <text evidence="2 7">Belongs to the peroxisomal membrane protein PXMP2/4 family.</text>
</comment>
<sequence>MIKLFQRSLQKRPLLTQVAVTGAICGAGDAFCQLAFEKRNYKTYDTVRTGRFFLLGAGFITPVLSKWFRILEKLVTGPPKIVPLKRLLVDQIMFAPIFNAAILFNLRLIEGIGVKESWRKMKEDWSTIYFNSLKVWPAVQLVNFYLIPLNMRVIVVQLVAFFWNSYLSYKTQRLVDEQCQM</sequence>
<protein>
    <recommendedName>
        <fullName evidence="6">Mitochondrial inner membrane protein Mpv17</fullName>
    </recommendedName>
</protein>
<proteinExistence type="inferred from homology"/>
<dbReference type="Pfam" id="PF04117">
    <property type="entry name" value="Mpv17_PMP22"/>
    <property type="match status" value="1"/>
</dbReference>
<dbReference type="PANTHER" id="PTHR11266:SF17">
    <property type="entry name" value="PROTEIN MPV17"/>
    <property type="match status" value="1"/>
</dbReference>
<evidence type="ECO:0000256" key="3">
    <source>
        <dbReference type="ARBA" id="ARBA00022692"/>
    </source>
</evidence>
<evidence type="ECO:0000256" key="5">
    <source>
        <dbReference type="ARBA" id="ARBA00023136"/>
    </source>
</evidence>
<dbReference type="WBParaSite" id="NBR_0001926901-mRNA-1">
    <property type="protein sequence ID" value="NBR_0001926901-mRNA-1"/>
    <property type="gene ID" value="NBR_0001926901"/>
</dbReference>
<evidence type="ECO:0000313" key="9">
    <source>
        <dbReference type="Proteomes" id="UP000271162"/>
    </source>
</evidence>
<evidence type="ECO:0000256" key="7">
    <source>
        <dbReference type="RuleBase" id="RU363053"/>
    </source>
</evidence>
<gene>
    <name evidence="8" type="ORF">NBR_LOCUS19270</name>
</gene>
<feature type="transmembrane region" description="Helical" evidence="7">
    <location>
        <begin position="142"/>
        <end position="163"/>
    </location>
</feature>
<reference evidence="8 9" key="2">
    <citation type="submission" date="2018-11" db="EMBL/GenBank/DDBJ databases">
        <authorList>
            <consortium name="Pathogen Informatics"/>
        </authorList>
    </citation>
    <scope>NUCLEOTIDE SEQUENCE [LARGE SCALE GENOMIC DNA]</scope>
</reference>
<evidence type="ECO:0000313" key="10">
    <source>
        <dbReference type="WBParaSite" id="NBR_0001926901-mRNA-1"/>
    </source>
</evidence>
<evidence type="ECO:0000256" key="1">
    <source>
        <dbReference type="ARBA" id="ARBA00004141"/>
    </source>
</evidence>
<dbReference type="GO" id="GO:0005739">
    <property type="term" value="C:mitochondrion"/>
    <property type="evidence" value="ECO:0007669"/>
    <property type="project" value="TreeGrafter"/>
</dbReference>
<feature type="transmembrane region" description="Helical" evidence="7">
    <location>
        <begin position="88"/>
        <end position="109"/>
    </location>
</feature>
<accession>A0A0N4YPU8</accession>
<name>A0A0N4YPU8_NIPBR</name>
<dbReference type="OMA" id="WYQSKLA"/>
<dbReference type="InterPro" id="IPR007248">
    <property type="entry name" value="Mpv17_PMP22"/>
</dbReference>
<feature type="transmembrane region" description="Helical" evidence="7">
    <location>
        <begin position="48"/>
        <end position="68"/>
    </location>
</feature>
<dbReference type="AlphaFoldDB" id="A0A0N4YPU8"/>
<reference evidence="10" key="1">
    <citation type="submission" date="2017-02" db="UniProtKB">
        <authorList>
            <consortium name="WormBaseParasite"/>
        </authorList>
    </citation>
    <scope>IDENTIFICATION</scope>
</reference>
<keyword evidence="5 7" id="KW-0472">Membrane</keyword>
<dbReference type="PANTHER" id="PTHR11266">
    <property type="entry name" value="PEROXISOMAL MEMBRANE PROTEIN 2, PXMP2 MPV17"/>
    <property type="match status" value="1"/>
</dbReference>
<evidence type="ECO:0000256" key="4">
    <source>
        <dbReference type="ARBA" id="ARBA00022989"/>
    </source>
</evidence>
<dbReference type="GO" id="GO:1901858">
    <property type="term" value="P:regulation of mitochondrial DNA metabolic process"/>
    <property type="evidence" value="ECO:0007669"/>
    <property type="project" value="TreeGrafter"/>
</dbReference>
<evidence type="ECO:0000256" key="2">
    <source>
        <dbReference type="ARBA" id="ARBA00006824"/>
    </source>
</evidence>